<keyword evidence="3" id="KW-0540">Nuclease</keyword>
<gene>
    <name evidence="8" type="ORF">PO158_09350</name>
</gene>
<sequence>MKKDIPLLKQHNLKNDFDEIVKILKDNPYSHVRNFEKLEPRKRKICSMRINNQHRVVYTVDKKDHQVIIWSAWSHYERKRI</sequence>
<dbReference type="GO" id="GO:0016787">
    <property type="term" value="F:hydrolase activity"/>
    <property type="evidence" value="ECO:0007669"/>
    <property type="project" value="UniProtKB-KW"/>
</dbReference>
<dbReference type="GO" id="GO:0045892">
    <property type="term" value="P:negative regulation of DNA-templated transcription"/>
    <property type="evidence" value="ECO:0007669"/>
    <property type="project" value="TreeGrafter"/>
</dbReference>
<evidence type="ECO:0000256" key="2">
    <source>
        <dbReference type="ARBA" id="ARBA00022649"/>
    </source>
</evidence>
<evidence type="ECO:0000256" key="1">
    <source>
        <dbReference type="ARBA" id="ARBA00008172"/>
    </source>
</evidence>
<dbReference type="PANTHER" id="PTHR38039">
    <property type="entry name" value="TOXIN YOEB"/>
    <property type="match status" value="1"/>
</dbReference>
<dbReference type="GO" id="GO:0004519">
    <property type="term" value="F:endonuclease activity"/>
    <property type="evidence" value="ECO:0007669"/>
    <property type="project" value="UniProtKB-KW"/>
</dbReference>
<evidence type="ECO:0000256" key="4">
    <source>
        <dbReference type="ARBA" id="ARBA00022759"/>
    </source>
</evidence>
<comment type="similarity">
    <text evidence="1">Belongs to the YoeB family.</text>
</comment>
<dbReference type="InterPro" id="IPR009614">
    <property type="entry name" value="YoeB_toxin"/>
</dbReference>
<comment type="caution">
    <text evidence="8">The sequence shown here is derived from an EMBL/GenBank/DDBJ whole genome shotgun (WGS) entry which is preliminary data.</text>
</comment>
<protein>
    <recommendedName>
        <fullName evidence="7">Endoribonuclease YoeB</fullName>
    </recommendedName>
    <alternativeName>
        <fullName evidence="6">Putative mRNA interferase YoeB</fullName>
    </alternativeName>
</protein>
<dbReference type="AlphaFoldDB" id="A0AAJ1HRR5"/>
<dbReference type="NCBIfam" id="TIGR02116">
    <property type="entry name" value="toxin_Txe_YoeB"/>
    <property type="match status" value="1"/>
</dbReference>
<evidence type="ECO:0000313" key="9">
    <source>
        <dbReference type="Proteomes" id="UP001218021"/>
    </source>
</evidence>
<proteinExistence type="inferred from homology"/>
<dbReference type="PANTHER" id="PTHR38039:SF1">
    <property type="entry name" value="TOXIN YOEB"/>
    <property type="match status" value="1"/>
</dbReference>
<dbReference type="InterPro" id="IPR035093">
    <property type="entry name" value="RelE/ParE_toxin_dom_sf"/>
</dbReference>
<dbReference type="GO" id="GO:0006401">
    <property type="term" value="P:RNA catabolic process"/>
    <property type="evidence" value="ECO:0007669"/>
    <property type="project" value="InterPro"/>
</dbReference>
<reference evidence="8" key="1">
    <citation type="submission" date="2023-01" db="EMBL/GenBank/DDBJ databases">
        <title>Genome analysis of 13 Lactobacillus isolated from gut of wild boar.</title>
        <authorList>
            <person name="Papp P."/>
            <person name="Libisch B."/>
            <person name="Nagy T."/>
            <person name="Olasz F."/>
        </authorList>
    </citation>
    <scope>NUCLEOTIDE SEQUENCE</scope>
    <source>
        <strain evidence="8">F108</strain>
    </source>
</reference>
<evidence type="ECO:0000256" key="5">
    <source>
        <dbReference type="ARBA" id="ARBA00022801"/>
    </source>
</evidence>
<evidence type="ECO:0000313" key="8">
    <source>
        <dbReference type="EMBL" id="MDC2828485.1"/>
    </source>
</evidence>
<evidence type="ECO:0000256" key="7">
    <source>
        <dbReference type="ARBA" id="ARBA00050056"/>
    </source>
</evidence>
<evidence type="ECO:0000256" key="3">
    <source>
        <dbReference type="ARBA" id="ARBA00022722"/>
    </source>
</evidence>
<name>A0AAJ1HRR5_LIMMU</name>
<evidence type="ECO:0000256" key="6">
    <source>
        <dbReference type="ARBA" id="ARBA00030388"/>
    </source>
</evidence>
<keyword evidence="2" id="KW-1277">Toxin-antitoxin system</keyword>
<dbReference type="EMBL" id="JAQOND010000032">
    <property type="protein sequence ID" value="MDC2828485.1"/>
    <property type="molecule type" value="Genomic_DNA"/>
</dbReference>
<keyword evidence="5" id="KW-0378">Hydrolase</keyword>
<dbReference type="Gene3D" id="3.30.2310.20">
    <property type="entry name" value="RelE-like"/>
    <property type="match status" value="1"/>
</dbReference>
<dbReference type="SUPFAM" id="SSF143011">
    <property type="entry name" value="RelE-like"/>
    <property type="match status" value="1"/>
</dbReference>
<accession>A0AAJ1HRR5</accession>
<keyword evidence="4" id="KW-0255">Endonuclease</keyword>
<organism evidence="8 9">
    <name type="scientific">Limosilactobacillus mucosae</name>
    <name type="common">Lactobacillus mucosae</name>
    <dbReference type="NCBI Taxonomy" id="97478"/>
    <lineage>
        <taxon>Bacteria</taxon>
        <taxon>Bacillati</taxon>
        <taxon>Bacillota</taxon>
        <taxon>Bacilli</taxon>
        <taxon>Lactobacillales</taxon>
        <taxon>Lactobacillaceae</taxon>
        <taxon>Limosilactobacillus</taxon>
    </lineage>
</organism>
<dbReference type="Proteomes" id="UP001218021">
    <property type="component" value="Unassembled WGS sequence"/>
</dbReference>